<name>A0A8H4K987_9HYPO</name>
<proteinExistence type="predicted"/>
<dbReference type="PROSITE" id="PS50088">
    <property type="entry name" value="ANK_REPEAT"/>
    <property type="match status" value="2"/>
</dbReference>
<comment type="caution">
    <text evidence="5">The sequence shown here is derived from an EMBL/GenBank/DDBJ whole genome shotgun (WGS) entry which is preliminary data.</text>
</comment>
<evidence type="ECO:0000256" key="1">
    <source>
        <dbReference type="ARBA" id="ARBA00022737"/>
    </source>
</evidence>
<dbReference type="PANTHER" id="PTHR46082">
    <property type="entry name" value="ATP/GTP-BINDING PROTEIN-RELATED"/>
    <property type="match status" value="1"/>
</dbReference>
<dbReference type="GO" id="GO:0009116">
    <property type="term" value="P:nucleoside metabolic process"/>
    <property type="evidence" value="ECO:0007669"/>
    <property type="project" value="InterPro"/>
</dbReference>
<evidence type="ECO:0000313" key="5">
    <source>
        <dbReference type="EMBL" id="KAF4447052.1"/>
    </source>
</evidence>
<dbReference type="Proteomes" id="UP000605986">
    <property type="component" value="Unassembled WGS sequence"/>
</dbReference>
<dbReference type="PROSITE" id="PS50297">
    <property type="entry name" value="ANK_REP_REGION"/>
    <property type="match status" value="2"/>
</dbReference>
<keyword evidence="2" id="KW-0040">ANK repeat</keyword>
<dbReference type="Pfam" id="PF24883">
    <property type="entry name" value="NPHP3_N"/>
    <property type="match status" value="1"/>
</dbReference>
<dbReference type="InterPro" id="IPR035994">
    <property type="entry name" value="Nucleoside_phosphorylase_sf"/>
</dbReference>
<dbReference type="GO" id="GO:0003824">
    <property type="term" value="F:catalytic activity"/>
    <property type="evidence" value="ECO:0007669"/>
    <property type="project" value="InterPro"/>
</dbReference>
<dbReference type="InterPro" id="IPR053137">
    <property type="entry name" value="NLR-like"/>
</dbReference>
<dbReference type="SUPFAM" id="SSF48403">
    <property type="entry name" value="Ankyrin repeat"/>
    <property type="match status" value="1"/>
</dbReference>
<dbReference type="InterPro" id="IPR000845">
    <property type="entry name" value="Nucleoside_phosphorylase_d"/>
</dbReference>
<dbReference type="PANTHER" id="PTHR46082:SF11">
    <property type="entry name" value="AAA+ ATPASE DOMAIN-CONTAINING PROTEIN-RELATED"/>
    <property type="match status" value="1"/>
</dbReference>
<feature type="domain" description="Nucleoside phosphorylase" evidence="3">
    <location>
        <begin position="91"/>
        <end position="361"/>
    </location>
</feature>
<dbReference type="SUPFAM" id="SSF53167">
    <property type="entry name" value="Purine and uridine phosphorylases"/>
    <property type="match status" value="1"/>
</dbReference>
<organism evidence="5 6">
    <name type="scientific">Fusarium austroafricanum</name>
    <dbReference type="NCBI Taxonomy" id="2364996"/>
    <lineage>
        <taxon>Eukaryota</taxon>
        <taxon>Fungi</taxon>
        <taxon>Dikarya</taxon>
        <taxon>Ascomycota</taxon>
        <taxon>Pezizomycotina</taxon>
        <taxon>Sordariomycetes</taxon>
        <taxon>Hypocreomycetidae</taxon>
        <taxon>Hypocreales</taxon>
        <taxon>Nectriaceae</taxon>
        <taxon>Fusarium</taxon>
        <taxon>Fusarium concolor species complex</taxon>
    </lineage>
</organism>
<evidence type="ECO:0000259" key="3">
    <source>
        <dbReference type="Pfam" id="PF01048"/>
    </source>
</evidence>
<dbReference type="CDD" id="cd09008">
    <property type="entry name" value="MTAN"/>
    <property type="match status" value="1"/>
</dbReference>
<dbReference type="Gene3D" id="1.25.40.20">
    <property type="entry name" value="Ankyrin repeat-containing domain"/>
    <property type="match status" value="1"/>
</dbReference>
<gene>
    <name evidence="5" type="ORF">F53441_9351</name>
</gene>
<sequence>MLVRQQGSTKTSIYQNWYNVAASDIPSQLSFQINLDPLANGLLRECQAMENLRETGSPHFHGRQNRIQDLQIPDSWTSQKASLAWSDRYTVAWICALHTELAAAQAILDEDHTIPFEANLPTLDSNTYTLGSIGHHDVVIACLPTTQYGTVNAANVIAHLIRTFTSVRFGLFVGIGGGAPGQADIRLGDIVVGTRVMQYDLGKAIGPDDFQRTATPRTCHQLFGTAITALRAKMEREENMISKAIRQEFERYPKYTHPELPDRLFIPNYSHPSTDDNCDDCDSTKLIFRSIRATKDPLIHYGGIASGNQVMRSATQRDQIAQQLNVLCFEMEAAGVMDALPCLPIRGICDYSDSHKNKDWQRYSAAAAAAYAKELLTIFPAAGTVLRAVLPEPVHIAPSFQEKHREKFIQSLWFDEMGNRENAIGDAQGETCRWFLEQPSYRSWLDPQNLDQHHGFLWIRGKPGAGKSTMMKFAYQNYRYMSRNTVVAKFFFNAHGEVLERTIEGMYRSLILQLLKGYSSLQCVLDDSIIDTESISGRPSLWILKRVLCSVILNLGNRAFTCFIDALDECDEQQTMDMVQYFEEVAEQAAGSHIPLRICFSSRHYPYIIVNRGIQLTLEDHPGHFQDLYDYVSRSLQIRDTVLCHKLARKASGVFLWVVLVVNILNKEYRHGGLALRRKVEEIPSGLSNLFRNILERGPENMEDFKLCILWILCAKRPLTPAELHHAIWSGLRHQDIVDQQLPYFNTQSQAEMCVISSSKGLAEIKKAKRPTVQFIHESVRDFLVQDRGLRELWPDLGLDWEIPSHETLKNCCNAYMDYVSMRSTTHQNSQPSLYKTFPFLSYACHEVLHHADVAARGRCQEGFLHSFFMHHQTTIIDCPRDHRPQYYTPRASLLYILASEDCPNLIRTVLQKSPNIDILGERHRYPLFAALIHRNRDSVAALLDAPSTVGVGVDVLERLNAMGSYYGKLSDHFKGHTPFSWAVAYNYVSLARLLLNKGADVNEHDSIGQSPIFLSSYGGHEAMTGLLIEKGADVNLRDTYKRSPLSWASMAGHTDVIYWAGRRFYGPC</sequence>
<reference evidence="5" key="1">
    <citation type="submission" date="2020-01" db="EMBL/GenBank/DDBJ databases">
        <title>Identification and distribution of gene clusters putatively required for synthesis of sphingolipid metabolism inhibitors in phylogenetically diverse species of the filamentous fungus Fusarium.</title>
        <authorList>
            <person name="Kim H.-S."/>
            <person name="Busman M."/>
            <person name="Brown D.W."/>
            <person name="Divon H."/>
            <person name="Uhlig S."/>
            <person name="Proctor R.H."/>
        </authorList>
    </citation>
    <scope>NUCLEOTIDE SEQUENCE</scope>
    <source>
        <strain evidence="5">NRRL 53441</strain>
    </source>
</reference>
<dbReference type="AlphaFoldDB" id="A0A8H4K987"/>
<accession>A0A8H4K987</accession>
<feature type="repeat" description="ANK" evidence="2">
    <location>
        <begin position="975"/>
        <end position="1007"/>
    </location>
</feature>
<dbReference type="InterPro" id="IPR056884">
    <property type="entry name" value="NPHP3-like_N"/>
</dbReference>
<dbReference type="Gene3D" id="3.40.50.1580">
    <property type="entry name" value="Nucleoside phosphorylase domain"/>
    <property type="match status" value="1"/>
</dbReference>
<evidence type="ECO:0000256" key="2">
    <source>
        <dbReference type="PROSITE-ProRule" id="PRU00023"/>
    </source>
</evidence>
<dbReference type="SMART" id="SM00248">
    <property type="entry name" value="ANK"/>
    <property type="match status" value="4"/>
</dbReference>
<dbReference type="InterPro" id="IPR036770">
    <property type="entry name" value="Ankyrin_rpt-contain_sf"/>
</dbReference>
<dbReference type="EMBL" id="JAADJG010000416">
    <property type="protein sequence ID" value="KAF4447052.1"/>
    <property type="molecule type" value="Genomic_DNA"/>
</dbReference>
<dbReference type="SUPFAM" id="SSF52540">
    <property type="entry name" value="P-loop containing nucleoside triphosphate hydrolases"/>
    <property type="match status" value="1"/>
</dbReference>
<dbReference type="Pfam" id="PF01048">
    <property type="entry name" value="PNP_UDP_1"/>
    <property type="match status" value="1"/>
</dbReference>
<dbReference type="Pfam" id="PF12796">
    <property type="entry name" value="Ank_2"/>
    <property type="match status" value="1"/>
</dbReference>
<protein>
    <submittedName>
        <fullName evidence="5">Pfs, NACHT and Ankyrin domain protein</fullName>
    </submittedName>
</protein>
<dbReference type="InterPro" id="IPR002110">
    <property type="entry name" value="Ankyrin_rpt"/>
</dbReference>
<evidence type="ECO:0000259" key="4">
    <source>
        <dbReference type="Pfam" id="PF24883"/>
    </source>
</evidence>
<evidence type="ECO:0000313" key="6">
    <source>
        <dbReference type="Proteomes" id="UP000605986"/>
    </source>
</evidence>
<feature type="repeat" description="ANK" evidence="2">
    <location>
        <begin position="1008"/>
        <end position="1040"/>
    </location>
</feature>
<dbReference type="InterPro" id="IPR027417">
    <property type="entry name" value="P-loop_NTPase"/>
</dbReference>
<keyword evidence="6" id="KW-1185">Reference proteome</keyword>
<dbReference type="Gene3D" id="3.40.50.300">
    <property type="entry name" value="P-loop containing nucleotide triphosphate hydrolases"/>
    <property type="match status" value="1"/>
</dbReference>
<feature type="domain" description="Nephrocystin 3-like N-terminal" evidence="4">
    <location>
        <begin position="430"/>
        <end position="603"/>
    </location>
</feature>
<dbReference type="OrthoDB" id="194358at2759"/>
<keyword evidence="1" id="KW-0677">Repeat</keyword>